<dbReference type="InterPro" id="IPR037518">
    <property type="entry name" value="MPN"/>
</dbReference>
<dbReference type="InterPro" id="IPR020891">
    <property type="entry name" value="UPF0758_CS"/>
</dbReference>
<name>A0ABS2MTY9_9FIRM</name>
<comment type="similarity">
    <text evidence="1">Belongs to the UPF0758 family.</text>
</comment>
<evidence type="ECO:0000256" key="4">
    <source>
        <dbReference type="ARBA" id="ARBA00022801"/>
    </source>
</evidence>
<dbReference type="InterPro" id="IPR001405">
    <property type="entry name" value="UPF0758"/>
</dbReference>
<evidence type="ECO:0000256" key="6">
    <source>
        <dbReference type="ARBA" id="ARBA00023049"/>
    </source>
</evidence>
<protein>
    <submittedName>
        <fullName evidence="8">DNA repair protein RadC</fullName>
    </submittedName>
</protein>
<reference evidence="8 9" key="1">
    <citation type="submission" date="2021-01" db="EMBL/GenBank/DDBJ databases">
        <title>Genomic Encyclopedia of Type Strains, Phase IV (KMG-IV): sequencing the most valuable type-strain genomes for metagenomic binning, comparative biology and taxonomic classification.</title>
        <authorList>
            <person name="Goeker M."/>
        </authorList>
    </citation>
    <scope>NUCLEOTIDE SEQUENCE [LARGE SCALE GENOMIC DNA]</scope>
    <source>
        <strain evidence="8 9">DSM 24436</strain>
    </source>
</reference>
<dbReference type="EMBL" id="JAFBDT010000033">
    <property type="protein sequence ID" value="MBM7562845.1"/>
    <property type="molecule type" value="Genomic_DNA"/>
</dbReference>
<dbReference type="Pfam" id="PF04002">
    <property type="entry name" value="RadC"/>
    <property type="match status" value="1"/>
</dbReference>
<dbReference type="CDD" id="cd08071">
    <property type="entry name" value="MPN_DUF2466"/>
    <property type="match status" value="1"/>
</dbReference>
<dbReference type="Proteomes" id="UP000767854">
    <property type="component" value="Unassembled WGS sequence"/>
</dbReference>
<evidence type="ECO:0000256" key="1">
    <source>
        <dbReference type="ARBA" id="ARBA00010243"/>
    </source>
</evidence>
<dbReference type="PROSITE" id="PS01302">
    <property type="entry name" value="UPF0758"/>
    <property type="match status" value="1"/>
</dbReference>
<evidence type="ECO:0000259" key="7">
    <source>
        <dbReference type="PROSITE" id="PS50249"/>
    </source>
</evidence>
<comment type="caution">
    <text evidence="8">The sequence shown here is derived from an EMBL/GenBank/DDBJ whole genome shotgun (WGS) entry which is preliminary data.</text>
</comment>
<dbReference type="RefSeq" id="WP_204665273.1">
    <property type="nucleotide sequence ID" value="NZ_JAFBDT010000033.1"/>
</dbReference>
<dbReference type="PANTHER" id="PTHR30471:SF3">
    <property type="entry name" value="UPF0758 PROTEIN YEES-RELATED"/>
    <property type="match status" value="1"/>
</dbReference>
<keyword evidence="5" id="KW-0862">Zinc</keyword>
<sequence>MGRNQEVKERLENYGTASLFDREAVAFITGIDISKLEGISSLKEIRDASKQLSITEIQSQKLDVLFDLSNRIVKETRKINKVSSPSDIANYLMEDMRHLKQEEFRIVLLDTKNQIIKVETVFKGTLSSCIVHPREIFKEALLAAASSLICVHNHPSGSILPSNEDINITKRIVDAGSIMGIKVLDSLIIGDNSYTSLKEDGVL</sequence>
<gene>
    <name evidence="8" type="ORF">JOC49_002418</name>
</gene>
<keyword evidence="2" id="KW-0645">Protease</keyword>
<dbReference type="NCBIfam" id="TIGR00608">
    <property type="entry name" value="radc"/>
    <property type="match status" value="1"/>
</dbReference>
<evidence type="ECO:0000313" key="8">
    <source>
        <dbReference type="EMBL" id="MBM7562845.1"/>
    </source>
</evidence>
<keyword evidence="3" id="KW-0479">Metal-binding</keyword>
<keyword evidence="4" id="KW-0378">Hydrolase</keyword>
<dbReference type="PROSITE" id="PS50249">
    <property type="entry name" value="MPN"/>
    <property type="match status" value="1"/>
</dbReference>
<evidence type="ECO:0000256" key="2">
    <source>
        <dbReference type="ARBA" id="ARBA00022670"/>
    </source>
</evidence>
<feature type="domain" description="MPN" evidence="7">
    <location>
        <begin position="81"/>
        <end position="203"/>
    </location>
</feature>
<evidence type="ECO:0000256" key="3">
    <source>
        <dbReference type="ARBA" id="ARBA00022723"/>
    </source>
</evidence>
<dbReference type="PANTHER" id="PTHR30471">
    <property type="entry name" value="DNA REPAIR PROTEIN RADC"/>
    <property type="match status" value="1"/>
</dbReference>
<keyword evidence="9" id="KW-1185">Reference proteome</keyword>
<dbReference type="Gene3D" id="3.40.140.10">
    <property type="entry name" value="Cytidine Deaminase, domain 2"/>
    <property type="match status" value="1"/>
</dbReference>
<evidence type="ECO:0000256" key="5">
    <source>
        <dbReference type="ARBA" id="ARBA00022833"/>
    </source>
</evidence>
<organism evidence="8 9">
    <name type="scientific">Fusibacter tunisiensis</name>
    <dbReference type="NCBI Taxonomy" id="1008308"/>
    <lineage>
        <taxon>Bacteria</taxon>
        <taxon>Bacillati</taxon>
        <taxon>Bacillota</taxon>
        <taxon>Clostridia</taxon>
        <taxon>Eubacteriales</taxon>
        <taxon>Eubacteriales Family XII. Incertae Sedis</taxon>
        <taxon>Fusibacter</taxon>
    </lineage>
</organism>
<evidence type="ECO:0000313" key="9">
    <source>
        <dbReference type="Proteomes" id="UP000767854"/>
    </source>
</evidence>
<accession>A0ABS2MTY9</accession>
<keyword evidence="6" id="KW-0482">Metalloprotease</keyword>
<proteinExistence type="inferred from homology"/>
<dbReference type="InterPro" id="IPR025657">
    <property type="entry name" value="RadC_JAB"/>
</dbReference>